<sequence length="358" mass="39364">MDVHCSLLWYLVLASTSFQICIFRSSVFASSVDDGIVTAGSNGPGAISAIRELPVGSRLGTTLPEQFSNDAHSEPEDSKTHRIPSIEHLGTIETPGILPLSFDRENIRSELDESTPGVAVEDGIKSETHLGPFANRYTFQTWPLSAGSTKTNTQVDEGDTEGAKVSNDGRRVEHFKDRNMLQVLSLPLKGTNPTAVYLKIGTKNTLTYHGTIAAPSALSKELAALLLVSRGELRQCSLSIATDEYFYEAVSGYLEQPGVKNRYINANSTIPISLLVLSSNASQIDETSRLREHYGRIGKETCANYIFLVKNHIQLLSILENLYEDYLNLLAKFILVSDIKRSDVADFLKVGVKYSFIL</sequence>
<organism evidence="3 4">
    <name type="scientific">Halocaridina rubra</name>
    <name type="common">Hawaiian red shrimp</name>
    <dbReference type="NCBI Taxonomy" id="373956"/>
    <lineage>
        <taxon>Eukaryota</taxon>
        <taxon>Metazoa</taxon>
        <taxon>Ecdysozoa</taxon>
        <taxon>Arthropoda</taxon>
        <taxon>Crustacea</taxon>
        <taxon>Multicrustacea</taxon>
        <taxon>Malacostraca</taxon>
        <taxon>Eumalacostraca</taxon>
        <taxon>Eucarida</taxon>
        <taxon>Decapoda</taxon>
        <taxon>Pleocyemata</taxon>
        <taxon>Caridea</taxon>
        <taxon>Atyoidea</taxon>
        <taxon>Atyidae</taxon>
        <taxon>Halocaridina</taxon>
    </lineage>
</organism>
<dbReference type="Proteomes" id="UP001381693">
    <property type="component" value="Unassembled WGS sequence"/>
</dbReference>
<feature type="chain" id="PRO_5042895766" evidence="2">
    <location>
        <begin position="30"/>
        <end position="358"/>
    </location>
</feature>
<feature type="compositionally biased region" description="Polar residues" evidence="1">
    <location>
        <begin position="61"/>
        <end position="70"/>
    </location>
</feature>
<evidence type="ECO:0000313" key="3">
    <source>
        <dbReference type="EMBL" id="KAK7023516.1"/>
    </source>
</evidence>
<gene>
    <name evidence="3" type="ORF">SK128_009432</name>
</gene>
<accession>A0AAN8ZWC4</accession>
<comment type="caution">
    <text evidence="3">The sequence shown here is derived from an EMBL/GenBank/DDBJ whole genome shotgun (WGS) entry which is preliminary data.</text>
</comment>
<feature type="compositionally biased region" description="Basic and acidic residues" evidence="1">
    <location>
        <begin position="71"/>
        <end position="80"/>
    </location>
</feature>
<evidence type="ECO:0000313" key="4">
    <source>
        <dbReference type="Proteomes" id="UP001381693"/>
    </source>
</evidence>
<keyword evidence="4" id="KW-1185">Reference proteome</keyword>
<dbReference type="AlphaFoldDB" id="A0AAN8ZWC4"/>
<feature type="signal peptide" evidence="2">
    <location>
        <begin position="1"/>
        <end position="29"/>
    </location>
</feature>
<keyword evidence="2" id="KW-0732">Signal</keyword>
<evidence type="ECO:0000256" key="1">
    <source>
        <dbReference type="SAM" id="MobiDB-lite"/>
    </source>
</evidence>
<evidence type="ECO:0000256" key="2">
    <source>
        <dbReference type="SAM" id="SignalP"/>
    </source>
</evidence>
<feature type="region of interest" description="Disordered" evidence="1">
    <location>
        <begin position="61"/>
        <end position="80"/>
    </location>
</feature>
<dbReference type="EMBL" id="JAXCGZ010022810">
    <property type="protein sequence ID" value="KAK7023516.1"/>
    <property type="molecule type" value="Genomic_DNA"/>
</dbReference>
<protein>
    <submittedName>
        <fullName evidence="3">Uncharacterized protein</fullName>
    </submittedName>
</protein>
<proteinExistence type="predicted"/>
<reference evidence="3 4" key="1">
    <citation type="submission" date="2023-11" db="EMBL/GenBank/DDBJ databases">
        <title>Halocaridina rubra genome assembly.</title>
        <authorList>
            <person name="Smith C."/>
        </authorList>
    </citation>
    <scope>NUCLEOTIDE SEQUENCE [LARGE SCALE GENOMIC DNA]</scope>
    <source>
        <strain evidence="3">EP-1</strain>
        <tissue evidence="3">Whole</tissue>
    </source>
</reference>
<name>A0AAN8ZWC4_HALRR</name>